<name>A0ACA9TMD4_BIOOC</name>
<evidence type="ECO:0000313" key="2">
    <source>
        <dbReference type="Proteomes" id="UP000836387"/>
    </source>
</evidence>
<reference evidence="1" key="1">
    <citation type="submission" date="2020-04" db="EMBL/GenBank/DDBJ databases">
        <authorList>
            <person name="Broberg M."/>
        </authorList>
    </citation>
    <scope>NUCLEOTIDE SEQUENCE</scope>
</reference>
<dbReference type="Proteomes" id="UP000836387">
    <property type="component" value="Unassembled WGS sequence"/>
</dbReference>
<proteinExistence type="predicted"/>
<reference evidence="1" key="2">
    <citation type="submission" date="2021-10" db="EMBL/GenBank/DDBJ databases">
        <authorList>
            <person name="Piombo E."/>
        </authorList>
    </citation>
    <scope>NUCLEOTIDE SEQUENCE</scope>
</reference>
<accession>A0ACA9TMD4</accession>
<gene>
    <name evidence="1" type="ORF">CRV2_00009035</name>
</gene>
<comment type="caution">
    <text evidence="1">The sequence shown here is derived from an EMBL/GenBank/DDBJ whole genome shotgun (WGS) entry which is preliminary data.</text>
</comment>
<evidence type="ECO:0000313" key="1">
    <source>
        <dbReference type="EMBL" id="CAG9942105.1"/>
    </source>
</evidence>
<protein>
    <submittedName>
        <fullName evidence="1">Uncharacterized protein</fullName>
    </submittedName>
</protein>
<sequence>MEQPSSKSTSLLSLPPEIQTQILSHLVSSFGKPSIHAVLRTCKQLYEVALPLSVYVFRNAAPFSDGGGVCSRARNVQFLRYIVISKPELAIHVKTLLLGRFSSKPDAATHIKDIAQPKDTNCTKEELLVYQHTIEDVLDRLNYDGDRNWSAEWVEDLNKGCSDAQVALIMLVCPNIESLIFEQATQPRQFIRLLQMVGSLNSLKLPLGKVNVNQLSIPLSKVEDVFQEATEFEEGYEMFHEQGPIIFHLPRLRFYEGNLIYGHVLAAESFDRLQPGSSPVEEIALRASTIAGPTLASLFKACRALKKFEYTHNSFLNQYNEIKPSEIMEALLLHAETLEDVHVNMHDEWDKGWEWKNHPECLYMGTRLSQLHSLKKLTVSSQCLTGILAGPPINNDMHPPPMPIRIEEAPSLIECLPESLESLKILACGDEIWETATELLRTVEQGVRFTKLTHICFLFYEWLMKSKMDLHCYSPRVRLEIGYQNQRFSEFDMGYPNDETEARRQHNTTSRIYAPDFRKLYLGMRELAVFPDSVYEPWPDPFNYEV</sequence>
<dbReference type="EMBL" id="CADEHS020000006">
    <property type="protein sequence ID" value="CAG9942105.1"/>
    <property type="molecule type" value="Genomic_DNA"/>
</dbReference>
<organism evidence="1 2">
    <name type="scientific">Clonostachys rosea f. rosea IK726</name>
    <dbReference type="NCBI Taxonomy" id="1349383"/>
    <lineage>
        <taxon>Eukaryota</taxon>
        <taxon>Fungi</taxon>
        <taxon>Dikarya</taxon>
        <taxon>Ascomycota</taxon>
        <taxon>Pezizomycotina</taxon>
        <taxon>Sordariomycetes</taxon>
        <taxon>Hypocreomycetidae</taxon>
        <taxon>Hypocreales</taxon>
        <taxon>Bionectriaceae</taxon>
        <taxon>Clonostachys</taxon>
    </lineage>
</organism>
<keyword evidence="2" id="KW-1185">Reference proteome</keyword>